<gene>
    <name evidence="8" type="ORF">JG687_00005974</name>
</gene>
<dbReference type="VEuPathDB" id="FungiDB:PC110_g11317"/>
<dbReference type="PANTHER" id="PTHR44927:SF1">
    <property type="entry name" value="FK506-BINDING PROTEIN 15"/>
    <property type="match status" value="1"/>
</dbReference>
<dbReference type="GO" id="GO:0005654">
    <property type="term" value="C:nucleoplasm"/>
    <property type="evidence" value="ECO:0007669"/>
    <property type="project" value="UniProtKB-ARBA"/>
</dbReference>
<evidence type="ECO:0000256" key="4">
    <source>
        <dbReference type="ARBA" id="ARBA00023163"/>
    </source>
</evidence>
<dbReference type="InterPro" id="IPR013907">
    <property type="entry name" value="Sds3"/>
</dbReference>
<feature type="region of interest" description="Disordered" evidence="7">
    <location>
        <begin position="1239"/>
        <end position="1270"/>
    </location>
</feature>
<feature type="region of interest" description="Disordered" evidence="7">
    <location>
        <begin position="870"/>
        <end position="899"/>
    </location>
</feature>
<keyword evidence="6" id="KW-0175">Coiled coil</keyword>
<feature type="region of interest" description="Disordered" evidence="7">
    <location>
        <begin position="677"/>
        <end position="703"/>
    </location>
</feature>
<feature type="region of interest" description="Disordered" evidence="7">
    <location>
        <begin position="924"/>
        <end position="977"/>
    </location>
</feature>
<keyword evidence="4" id="KW-0804">Transcription</keyword>
<feature type="region of interest" description="Disordered" evidence="7">
    <location>
        <begin position="1112"/>
        <end position="1138"/>
    </location>
</feature>
<dbReference type="SMART" id="SM01401">
    <property type="entry name" value="Sds3"/>
    <property type="match status" value="1"/>
</dbReference>
<evidence type="ECO:0000256" key="5">
    <source>
        <dbReference type="ARBA" id="ARBA00023242"/>
    </source>
</evidence>
<dbReference type="PANTHER" id="PTHR44927">
    <property type="entry name" value="FK506-BINDING PROTEIN 15"/>
    <property type="match status" value="1"/>
</dbReference>
<feature type="coiled-coil region" evidence="6">
    <location>
        <begin position="586"/>
        <end position="663"/>
    </location>
</feature>
<feature type="compositionally biased region" description="Polar residues" evidence="7">
    <location>
        <begin position="1"/>
        <end position="18"/>
    </location>
</feature>
<keyword evidence="3" id="KW-0805">Transcription regulation</keyword>
<evidence type="ECO:0000256" key="2">
    <source>
        <dbReference type="ARBA" id="ARBA00022491"/>
    </source>
</evidence>
<feature type="compositionally biased region" description="Polar residues" evidence="7">
    <location>
        <begin position="870"/>
        <end position="879"/>
    </location>
</feature>
<feature type="region of interest" description="Disordered" evidence="7">
    <location>
        <begin position="1352"/>
        <end position="1376"/>
    </location>
</feature>
<comment type="caution">
    <text evidence="8">The sequence shown here is derived from an EMBL/GenBank/DDBJ whole genome shotgun (WGS) entry which is preliminary data.</text>
</comment>
<feature type="compositionally biased region" description="Basic and acidic residues" evidence="7">
    <location>
        <begin position="924"/>
        <end position="937"/>
    </location>
</feature>
<reference evidence="8" key="1">
    <citation type="submission" date="2021-01" db="EMBL/GenBank/DDBJ databases">
        <title>Phytophthora aleatoria, a newly-described species from Pinus radiata is distinct from Phytophthora cactorum isolates based on comparative genomics.</title>
        <authorList>
            <person name="Mcdougal R."/>
            <person name="Panda P."/>
            <person name="Williams N."/>
            <person name="Studholme D.J."/>
        </authorList>
    </citation>
    <scope>NUCLEOTIDE SEQUENCE</scope>
    <source>
        <strain evidence="8">NZFS 3830</strain>
    </source>
</reference>
<dbReference type="Proteomes" id="UP000688947">
    <property type="component" value="Unassembled WGS sequence"/>
</dbReference>
<feature type="compositionally biased region" description="Basic and acidic residues" evidence="7">
    <location>
        <begin position="316"/>
        <end position="326"/>
    </location>
</feature>
<feature type="region of interest" description="Disordered" evidence="7">
    <location>
        <begin position="295"/>
        <end position="370"/>
    </location>
</feature>
<evidence type="ECO:0000256" key="7">
    <source>
        <dbReference type="SAM" id="MobiDB-lite"/>
    </source>
</evidence>
<comment type="subcellular location">
    <subcellularLocation>
        <location evidence="1">Nucleus</location>
    </subcellularLocation>
</comment>
<keyword evidence="5" id="KW-0539">Nucleus</keyword>
<feature type="compositionally biased region" description="Low complexity" evidence="7">
    <location>
        <begin position="38"/>
        <end position="51"/>
    </location>
</feature>
<dbReference type="VEuPathDB" id="FungiDB:PC110_g11316"/>
<name>A0A8T1UNY1_9STRA</name>
<feature type="compositionally biased region" description="Low complexity" evidence="7">
    <location>
        <begin position="956"/>
        <end position="977"/>
    </location>
</feature>
<dbReference type="GO" id="GO:0010468">
    <property type="term" value="P:regulation of gene expression"/>
    <property type="evidence" value="ECO:0007669"/>
    <property type="project" value="UniProtKB-ARBA"/>
</dbReference>
<dbReference type="VEuPathDB" id="FungiDB:PC110_g11315"/>
<feature type="compositionally biased region" description="Low complexity" evidence="7">
    <location>
        <begin position="333"/>
        <end position="350"/>
    </location>
</feature>
<feature type="coiled-coil region" evidence="6">
    <location>
        <begin position="483"/>
        <end position="538"/>
    </location>
</feature>
<feature type="compositionally biased region" description="Polar residues" evidence="7">
    <location>
        <begin position="295"/>
        <end position="313"/>
    </location>
</feature>
<protein>
    <recommendedName>
        <fullName evidence="10">PPIase FKBP-type domain-containing protein</fullName>
    </recommendedName>
</protein>
<dbReference type="EMBL" id="JAENGZ010000234">
    <property type="protein sequence ID" value="KAG6964456.1"/>
    <property type="molecule type" value="Genomic_DNA"/>
</dbReference>
<keyword evidence="2" id="KW-0678">Repressor</keyword>
<feature type="compositionally biased region" description="Basic residues" evidence="7">
    <location>
        <begin position="1355"/>
        <end position="1376"/>
    </location>
</feature>
<feature type="region of interest" description="Disordered" evidence="7">
    <location>
        <begin position="989"/>
        <end position="1011"/>
    </location>
</feature>
<proteinExistence type="predicted"/>
<organism evidence="8 9">
    <name type="scientific">Phytophthora cactorum</name>
    <dbReference type="NCBI Taxonomy" id="29920"/>
    <lineage>
        <taxon>Eukaryota</taxon>
        <taxon>Sar</taxon>
        <taxon>Stramenopiles</taxon>
        <taxon>Oomycota</taxon>
        <taxon>Peronosporomycetes</taxon>
        <taxon>Peronosporales</taxon>
        <taxon>Peronosporaceae</taxon>
        <taxon>Phytophthora</taxon>
    </lineage>
</organism>
<evidence type="ECO:0000256" key="3">
    <source>
        <dbReference type="ARBA" id="ARBA00023015"/>
    </source>
</evidence>
<sequence>MSSNPSARLNGIFQDTSASGGGNDALRYTAPREPSHKQQQQQSQQATPPAATSSTASAVVYSSMVSLYQYDATARKYVQLGGSTAGSKAAVGCVLVGAETAYNLLFYNAAKQHLCAVPIKFGTFKPTLQAKSYVNFYDEQGANWSVKFPSDAQVAEFMRQVFLAKIHVEIWGNDKTVTKTNPNALIQDDLVFVKPETQQVSNGDTVAVAFSAWRVVGNANSAPADVVTKYAPFEKANEADLRKIRLGDGSERIKALEEAIVGMRKGGKRMVLAPPGKTNGQDWYLLEIELFKTKTGQNATQRKSVPAVNTSAVTEEAPKASSTERKAARRRSSPSSANSNAATSSRSNSTRSDRNEARNGDLVPYEEDTAAKNEMELKELRLLQREQQLELQARALERERMGVTGSGFGSMGFGLSGGLNSSFPSSSSIFNNNSLGGGRPVDAMLSELNAKVDYLIRMAPGTSNSGSGVGAGPSDVAAVIRGVERLASENDRLLTQINSQHQQQSSYEKRCEELLDQNRRLQEEKRSLQERYQSAASSQLNATSELSALASARDAAVTQTNRLHAEYQQLLTAYYQLQQHGASNEAEEHKQALTFEREARSRAEKQLAKETQARSLAEQELALTKKQHDVALQVKTSELSTATAQLEQQVRSLQTQLQQVNDDRLRLQAYAEEQTKQLATQSETKGRDAQQVTQLQRENQDLTGKLDVSSARVRELETELESKAAAPETNAEVAAEEKRIFVEQIELLQQQIKDLEQEKYEQVLASGRLSSSGECENCAAVKEREQAAERALAAAEAIKREAQDMLAVAAHTGGGPEERERLVALFKEAVNEMFFRFQDLFEEETAIDGKQVLNAIRKVLKSSTKSIIQQLQEPTTQTEAESDGNVSDGPPAPPPQEAVAQAATVEAVAEAVAAVEAEASIENEQHAGDGHDAEEKSPVPGNAVEASAADEEEKPSASVAEAKVESANTPAEAQVPATAATAPALHVAQYPSSDESDNDSEFHGSTPKKTPVRMGKIFSQMLAECPLDVQVYGKCVANIHGGVNRQACEKEFQRLRACFERVARQLRAILSSFRNFTHVGHISAMDVAACVSQSDSAPDNRLINCVMISSSSCGSGQDGDALDRETSYESDDTFGADAMPRDRESLEHELARLDEVERRLQLETATDFVLGCKLLRATRQERVARAHAALKRRHTAAQRVCEYAGEKARKTYASRCAELQREMSADVDRELRRLQTAKDGVSVTSRRRRAVRDETRGSFSTPAKSSANGMRRRRAMYNSDGYDNRPEDVFLASASPEERAHRVQFQEKKRLERLLGRASVFKPAVKQVTPKEIAEDLEAIRSAVPCNVEAPVTKAAKKHKKKKHQRKQQKPKRRRPMIITPRWIPHASGPNLPASATPPNIMAAKNRRPRLHYNPRMLQEGQEVDVFKRQQTESVARNDDRSQDECVLSGIITAATATQVYVLTASGRFESFDVRDCVLGSLYVRALETNNSPANSVRHDVNPIDA</sequence>
<evidence type="ECO:0000313" key="9">
    <source>
        <dbReference type="Proteomes" id="UP000688947"/>
    </source>
</evidence>
<evidence type="ECO:0000256" key="1">
    <source>
        <dbReference type="ARBA" id="ARBA00004123"/>
    </source>
</evidence>
<evidence type="ECO:0008006" key="10">
    <source>
        <dbReference type="Google" id="ProtNLM"/>
    </source>
</evidence>
<evidence type="ECO:0000256" key="6">
    <source>
        <dbReference type="SAM" id="Coils"/>
    </source>
</evidence>
<evidence type="ECO:0000313" key="8">
    <source>
        <dbReference type="EMBL" id="KAG6964456.1"/>
    </source>
</evidence>
<accession>A0A8T1UNY1</accession>
<feature type="region of interest" description="Disordered" evidence="7">
    <location>
        <begin position="1"/>
        <end position="51"/>
    </location>
</feature>
<feature type="compositionally biased region" description="Polar residues" evidence="7">
    <location>
        <begin position="1257"/>
        <end position="1268"/>
    </location>
</feature>
<dbReference type="OrthoDB" id="77911at2759"/>